<keyword evidence="7 11" id="KW-0067">ATP-binding</keyword>
<dbReference type="GO" id="GO:0030154">
    <property type="term" value="P:cell differentiation"/>
    <property type="evidence" value="ECO:0007669"/>
    <property type="project" value="TreeGrafter"/>
</dbReference>
<keyword evidence="6" id="KW-0418">Kinase</keyword>
<dbReference type="GO" id="GO:0005634">
    <property type="term" value="C:nucleus"/>
    <property type="evidence" value="ECO:0007669"/>
    <property type="project" value="TreeGrafter"/>
</dbReference>
<evidence type="ECO:0000259" key="13">
    <source>
        <dbReference type="PROSITE" id="PS50011"/>
    </source>
</evidence>
<evidence type="ECO:0000256" key="7">
    <source>
        <dbReference type="ARBA" id="ARBA00022840"/>
    </source>
</evidence>
<keyword evidence="3" id="KW-0723">Serine/threonine-protein kinase</keyword>
<dbReference type="InterPro" id="IPR013116">
    <property type="entry name" value="KARI_N"/>
</dbReference>
<keyword evidence="10" id="KW-0560">Oxidoreductase</keyword>
<dbReference type="FunFam" id="3.30.200.20:FF:000009">
    <property type="entry name" value="Glycogen synthase kinase-3 beta"/>
    <property type="match status" value="1"/>
</dbReference>
<dbReference type="Pfam" id="PF00069">
    <property type="entry name" value="Pkinase"/>
    <property type="match status" value="1"/>
</dbReference>
<dbReference type="Gene3D" id="1.10.510.10">
    <property type="entry name" value="Transferase(Phosphotransferase) domain 1"/>
    <property type="match status" value="1"/>
</dbReference>
<dbReference type="Gene3D" id="3.30.200.20">
    <property type="entry name" value="Phosphorylase Kinase, domain 1"/>
    <property type="match status" value="1"/>
</dbReference>
<dbReference type="SMART" id="SM00220">
    <property type="entry name" value="S_TKc"/>
    <property type="match status" value="1"/>
</dbReference>
<dbReference type="InterPro" id="IPR036291">
    <property type="entry name" value="NAD(P)-bd_dom_sf"/>
</dbReference>
<dbReference type="UniPathway" id="UPA00047">
    <property type="reaction ID" value="UER00056"/>
</dbReference>
<dbReference type="GO" id="GO:0004674">
    <property type="term" value="F:protein serine/threonine kinase activity"/>
    <property type="evidence" value="ECO:0007669"/>
    <property type="project" value="UniProtKB-KW"/>
</dbReference>
<dbReference type="FunFam" id="1.10.510.10:FF:000082">
    <property type="entry name" value="Shaggy-related protein kinase kappa"/>
    <property type="match status" value="1"/>
</dbReference>
<evidence type="ECO:0000256" key="9">
    <source>
        <dbReference type="ARBA" id="ARBA00030593"/>
    </source>
</evidence>
<dbReference type="AlphaFoldDB" id="A0A397AHI6"/>
<dbReference type="InterPro" id="IPR000719">
    <property type="entry name" value="Prot_kinase_dom"/>
</dbReference>
<dbReference type="UniPathway" id="UPA00049">
    <property type="reaction ID" value="UER00060"/>
</dbReference>
<sequence>MWKLTPLTSRAMPKLPLAAAATTTRSFQSKTFQDHVQTATMSDRTEQILAGGRHLFPLLPKAFAGVKQIGVVGWGSQAPAQAQNLRDSLKGTDIRVKVGLRSNSSSLPKARAAGFTEESNTLGDQNDVLAESDLVLLLISDAASVSSYKDIFARLKPGATLGLSHGYLLGHLDSVGEAFPPSINVVMVAPKGMGPSVRRLYVQAAQNNGGTAGINASVAVHQDVNGRATDHALGWSVALGSPYSFPTTLGEEYKSDIYGERGVLLGGVYGLIEALFRHYVHQGKSPAEAFHDAADSLTGPLNTLISHHGLLAVYDAFEGADKEAFEAAYTSAYHPSREVLEEIYDEVASGNEIRSVNMAVDRQARGFPMLATLEHRWMWKLGDELRRSRDASKLKLHPTTAGMYVAMMMAQIDVLLSHNHGYSEIANESVIEATDSLNPFMHARGVAYMVDNCSMTARLGTRKWAPRFDYTLTEQALSVGGDSKTPLEKKELLAKFTSHRIHDVLNTCLKLRPDGKTIHYSAERIIGNGSFGVVFQATIEETNEVVAIKKVLQDKRFKNREMQIMRQLQHDNIVQLKHCFYCNGEKPDELYLNLVMEYIPDTLYGVARQLQRSKQLMPIVLVKLYIYQICRALGYTHSMGICHRDIKPQNLLLNPTTHVVKICDFGRYIECRVFPLHVSPSAKMLQKNEPNVSYICSRYYRAPELIFGATDYSTAIDVWSLGCVFGELLLGSPLFPGESGVDQLVEIIKVLGTPTRDQIEAMNPNYTEFQFPQIQAHPWSKVFRSRTPPEAIDLIAKMLEYDPIKRIKPLEAAAHPFFDELRQDPSISPLVLPQNVPPPVLFDFTWQELKSVDVATRDILVPKHARTATNWPDVVGAEAGGGGGGPPPVDAPADSEQRE</sequence>
<dbReference type="Gene3D" id="1.10.1040.10">
    <property type="entry name" value="N-(1-d-carboxylethyl)-l-norvaline Dehydrogenase, domain 2"/>
    <property type="match status" value="1"/>
</dbReference>
<keyword evidence="5 11" id="KW-0547">Nucleotide-binding</keyword>
<dbReference type="Proteomes" id="UP000265427">
    <property type="component" value="Unassembled WGS sequence"/>
</dbReference>
<dbReference type="EMBL" id="QUSZ01006035">
    <property type="protein sequence ID" value="RHY07202.1"/>
    <property type="molecule type" value="Genomic_DNA"/>
</dbReference>
<evidence type="ECO:0000313" key="16">
    <source>
        <dbReference type="EMBL" id="RHY07202.1"/>
    </source>
</evidence>
<feature type="binding site" evidence="11">
    <location>
        <position position="550"/>
    </location>
    <ligand>
        <name>ATP</name>
        <dbReference type="ChEBI" id="CHEBI:30616"/>
    </ligand>
</feature>
<evidence type="ECO:0000256" key="11">
    <source>
        <dbReference type="PROSITE-ProRule" id="PRU10141"/>
    </source>
</evidence>
<evidence type="ECO:0000256" key="10">
    <source>
        <dbReference type="PROSITE-ProRule" id="PRU01198"/>
    </source>
</evidence>
<organism evidence="16 17">
    <name type="scientific">Aphanomyces astaci</name>
    <name type="common">Crayfish plague agent</name>
    <dbReference type="NCBI Taxonomy" id="112090"/>
    <lineage>
        <taxon>Eukaryota</taxon>
        <taxon>Sar</taxon>
        <taxon>Stramenopiles</taxon>
        <taxon>Oomycota</taxon>
        <taxon>Saprolegniomycetes</taxon>
        <taxon>Saprolegniales</taxon>
        <taxon>Verrucalvaceae</taxon>
        <taxon>Aphanomyces</taxon>
    </lineage>
</organism>
<dbReference type="InterPro" id="IPR000506">
    <property type="entry name" value="KARI_C"/>
</dbReference>
<dbReference type="Gene3D" id="3.40.50.720">
    <property type="entry name" value="NAD(P)-binding Rossmann-like Domain"/>
    <property type="match status" value="1"/>
</dbReference>
<feature type="domain" description="KARI N-terminal Rossmann" evidence="14">
    <location>
        <begin position="46"/>
        <end position="247"/>
    </location>
</feature>
<evidence type="ECO:0000259" key="15">
    <source>
        <dbReference type="PROSITE" id="PS51851"/>
    </source>
</evidence>
<dbReference type="GO" id="GO:0005737">
    <property type="term" value="C:cytoplasm"/>
    <property type="evidence" value="ECO:0007669"/>
    <property type="project" value="TreeGrafter"/>
</dbReference>
<name>A0A397AHI6_APHAT</name>
<evidence type="ECO:0000256" key="12">
    <source>
        <dbReference type="SAM" id="MobiDB-lite"/>
    </source>
</evidence>
<evidence type="ECO:0000256" key="3">
    <source>
        <dbReference type="ARBA" id="ARBA00022527"/>
    </source>
</evidence>
<feature type="binding site" evidence="10">
    <location>
        <position position="260"/>
    </location>
    <ligand>
        <name>Mg(2+)</name>
        <dbReference type="ChEBI" id="CHEBI:18420"/>
        <label>1</label>
    </ligand>
</feature>
<dbReference type="SUPFAM" id="SSF48179">
    <property type="entry name" value="6-phosphogluconate dehydrogenase C-terminal domain-like"/>
    <property type="match status" value="1"/>
</dbReference>
<dbReference type="PROSITE" id="PS00108">
    <property type="entry name" value="PROTEIN_KINASE_ST"/>
    <property type="match status" value="1"/>
</dbReference>
<protein>
    <recommendedName>
        <fullName evidence="9">Acetohydroxy-acid reductoisomerase</fullName>
    </recommendedName>
    <alternativeName>
        <fullName evidence="8">Alpha-keto-beta-hydroxylacyl reductoisomerase</fullName>
    </alternativeName>
</protein>
<evidence type="ECO:0000256" key="8">
    <source>
        <dbReference type="ARBA" id="ARBA00030209"/>
    </source>
</evidence>
<keyword evidence="10" id="KW-0100">Branched-chain amino acid biosynthesis</keyword>
<dbReference type="InterPro" id="IPR050591">
    <property type="entry name" value="GSK-3"/>
</dbReference>
<dbReference type="Pfam" id="PF01450">
    <property type="entry name" value="KARI_C"/>
    <property type="match status" value="1"/>
</dbReference>
<evidence type="ECO:0000256" key="4">
    <source>
        <dbReference type="ARBA" id="ARBA00022679"/>
    </source>
</evidence>
<dbReference type="PROSITE" id="PS51851">
    <property type="entry name" value="KARI_C"/>
    <property type="match status" value="1"/>
</dbReference>
<evidence type="ECO:0000256" key="2">
    <source>
        <dbReference type="ARBA" id="ARBA00005527"/>
    </source>
</evidence>
<gene>
    <name evidence="16" type="ORF">DYB36_004698</name>
</gene>
<comment type="similarity">
    <text evidence="10">Belongs to the ketol-acid reductoisomerase family.</text>
</comment>
<reference evidence="16 17" key="1">
    <citation type="submission" date="2018-08" db="EMBL/GenBank/DDBJ databases">
        <title>Aphanomyces genome sequencing and annotation.</title>
        <authorList>
            <person name="Minardi D."/>
            <person name="Oidtmann B."/>
            <person name="Van Der Giezen M."/>
            <person name="Studholme D.J."/>
        </authorList>
    </citation>
    <scope>NUCLEOTIDE SEQUENCE [LARGE SCALE GENOMIC DNA]</scope>
    <source>
        <strain evidence="16 17">Kv</strain>
    </source>
</reference>
<comment type="caution">
    <text evidence="10">Lacks conserved residue(s) required for the propagation of feature annotation.</text>
</comment>
<dbReference type="PROSITE" id="PS51850">
    <property type="entry name" value="KARI_N"/>
    <property type="match status" value="1"/>
</dbReference>
<dbReference type="SUPFAM" id="SSF51735">
    <property type="entry name" value="NAD(P)-binding Rossmann-fold domains"/>
    <property type="match status" value="1"/>
</dbReference>
<dbReference type="InterPro" id="IPR013328">
    <property type="entry name" value="6PGD_dom2"/>
</dbReference>
<proteinExistence type="inferred from homology"/>
<dbReference type="PANTHER" id="PTHR24057">
    <property type="entry name" value="GLYCOGEN SYNTHASE KINASE-3 ALPHA"/>
    <property type="match status" value="1"/>
</dbReference>
<keyword evidence="10" id="KW-0479">Metal-binding</keyword>
<comment type="cofactor">
    <cofactor evidence="1">
        <name>Mg(2+)</name>
        <dbReference type="ChEBI" id="CHEBI:18420"/>
    </cofactor>
</comment>
<dbReference type="GO" id="GO:0009099">
    <property type="term" value="P:L-valine biosynthetic process"/>
    <property type="evidence" value="ECO:0007669"/>
    <property type="project" value="UniProtKB-UniRule"/>
</dbReference>
<keyword evidence="10" id="KW-0028">Amino-acid biosynthesis</keyword>
<dbReference type="InterPro" id="IPR039192">
    <property type="entry name" value="STKc_GSK3"/>
</dbReference>
<dbReference type="GO" id="GO:0005524">
    <property type="term" value="F:ATP binding"/>
    <property type="evidence" value="ECO:0007669"/>
    <property type="project" value="UniProtKB-UniRule"/>
</dbReference>
<evidence type="ECO:0000259" key="14">
    <source>
        <dbReference type="PROSITE" id="PS51850"/>
    </source>
</evidence>
<evidence type="ECO:0000256" key="5">
    <source>
        <dbReference type="ARBA" id="ARBA00022741"/>
    </source>
</evidence>
<accession>A0A397AHI6</accession>
<dbReference type="GO" id="GO:0004455">
    <property type="term" value="F:ketol-acid reductoisomerase activity"/>
    <property type="evidence" value="ECO:0007669"/>
    <property type="project" value="UniProtKB-UniRule"/>
</dbReference>
<feature type="domain" description="KARI C-terminal knotted" evidence="15">
    <location>
        <begin position="248"/>
        <end position="392"/>
    </location>
</feature>
<dbReference type="Pfam" id="PF07991">
    <property type="entry name" value="KARI_N"/>
    <property type="match status" value="1"/>
</dbReference>
<dbReference type="InterPro" id="IPR011009">
    <property type="entry name" value="Kinase-like_dom_sf"/>
</dbReference>
<evidence type="ECO:0000256" key="6">
    <source>
        <dbReference type="ARBA" id="ARBA00022777"/>
    </source>
</evidence>
<dbReference type="GO" id="GO:0009097">
    <property type="term" value="P:isoleucine biosynthetic process"/>
    <property type="evidence" value="ECO:0007669"/>
    <property type="project" value="UniProtKB-UniRule"/>
</dbReference>
<keyword evidence="10" id="KW-0460">Magnesium</keyword>
<feature type="binding site" evidence="10">
    <location>
        <position position="256"/>
    </location>
    <ligand>
        <name>Mg(2+)</name>
        <dbReference type="ChEBI" id="CHEBI:18420"/>
        <label>1</label>
    </ligand>
</feature>
<feature type="domain" description="Protein kinase" evidence="13">
    <location>
        <begin position="520"/>
        <end position="818"/>
    </location>
</feature>
<dbReference type="PROSITE" id="PS00107">
    <property type="entry name" value="PROTEIN_KINASE_ATP"/>
    <property type="match status" value="1"/>
</dbReference>
<dbReference type="SUPFAM" id="SSF56112">
    <property type="entry name" value="Protein kinase-like (PK-like)"/>
    <property type="match status" value="1"/>
</dbReference>
<comment type="similarity">
    <text evidence="2">Belongs to the protein kinase superfamily. CMGC Ser/Thr protein kinase family. GSK-3 subfamily.</text>
</comment>
<dbReference type="GO" id="GO:0046872">
    <property type="term" value="F:metal ion binding"/>
    <property type="evidence" value="ECO:0007669"/>
    <property type="project" value="UniProtKB-UniRule"/>
</dbReference>
<evidence type="ECO:0000313" key="17">
    <source>
        <dbReference type="Proteomes" id="UP000265427"/>
    </source>
</evidence>
<dbReference type="InterPro" id="IPR008927">
    <property type="entry name" value="6-PGluconate_DH-like_C_sf"/>
</dbReference>
<feature type="region of interest" description="Disordered" evidence="12">
    <location>
        <begin position="871"/>
        <end position="899"/>
    </location>
</feature>
<dbReference type="PROSITE" id="PS50011">
    <property type="entry name" value="PROTEIN_KINASE_DOM"/>
    <property type="match status" value="1"/>
</dbReference>
<comment type="caution">
    <text evidence="16">The sequence shown here is derived from an EMBL/GenBank/DDBJ whole genome shotgun (WGS) entry which is preliminary data.</text>
</comment>
<evidence type="ECO:0000256" key="1">
    <source>
        <dbReference type="ARBA" id="ARBA00001946"/>
    </source>
</evidence>
<dbReference type="VEuPathDB" id="FungiDB:H257_13829"/>
<dbReference type="InterPro" id="IPR008271">
    <property type="entry name" value="Ser/Thr_kinase_AS"/>
</dbReference>
<dbReference type="GO" id="GO:0007165">
    <property type="term" value="P:signal transduction"/>
    <property type="evidence" value="ECO:0007669"/>
    <property type="project" value="TreeGrafter"/>
</dbReference>
<feature type="binding site" evidence="10">
    <location>
        <position position="256"/>
    </location>
    <ligand>
        <name>Mg(2+)</name>
        <dbReference type="ChEBI" id="CHEBI:18420"/>
        <label>2</label>
    </ligand>
</feature>
<dbReference type="PANTHER" id="PTHR24057:SF0">
    <property type="entry name" value="PROTEIN KINASE SHAGGY-RELATED"/>
    <property type="match status" value="1"/>
</dbReference>
<dbReference type="CDD" id="cd14137">
    <property type="entry name" value="STKc_GSK3"/>
    <property type="match status" value="1"/>
</dbReference>
<keyword evidence="4" id="KW-0808">Transferase</keyword>
<dbReference type="InterPro" id="IPR017441">
    <property type="entry name" value="Protein_kinase_ATP_BS"/>
</dbReference>
<dbReference type="VEuPathDB" id="FungiDB:H257_13831"/>